<accession>A0AAF1JW92</accession>
<sequence length="319" mass="33463">MTFTRRSLAGLLLAPAVASRRARAQPARALRIVVPFAPGGSLDILGRLYARHLGERLGWNVVVENRSGAGGNLGADLVAKARPDGTTVLLTSEPLAVAPALFPTLPYDPLRDLQPMALVARISQVLVTHPGYPPTNFAAMVTAARAAPETVLLGHTGPGSPGSLIAALLMLEGIRFALVPYRGGGPLVQDIVAGNIPAGIMTLPAALPFVREGTVKAYAVSSTHRSLFAPETPTTGEVVPGVTLDSWQGFFLPANTPAEIAARLNAAFTATTQLPAVRDWLLGQAFEPDFGGPAELGTLMATEIPRWRRIVQAAGLQTN</sequence>
<dbReference type="RefSeq" id="WP_211873389.1">
    <property type="nucleotide sequence ID" value="NZ_JAAEDH010000004.1"/>
</dbReference>
<dbReference type="AlphaFoldDB" id="A0AAF1JW92"/>
<evidence type="ECO:0000313" key="3">
    <source>
        <dbReference type="Proteomes" id="UP001196068"/>
    </source>
</evidence>
<proteinExistence type="inferred from homology"/>
<evidence type="ECO:0000313" key="2">
    <source>
        <dbReference type="EMBL" id="MBR0654572.1"/>
    </source>
</evidence>
<dbReference type="Gene3D" id="3.40.190.10">
    <property type="entry name" value="Periplasmic binding protein-like II"/>
    <property type="match status" value="1"/>
</dbReference>
<name>A0AAF1JW92_9PROT</name>
<dbReference type="Gene3D" id="3.40.190.150">
    <property type="entry name" value="Bordetella uptake gene, domain 1"/>
    <property type="match status" value="1"/>
</dbReference>
<comment type="caution">
    <text evidence="2">The sequence shown here is derived from an EMBL/GenBank/DDBJ whole genome shotgun (WGS) entry which is preliminary data.</text>
</comment>
<evidence type="ECO:0000256" key="1">
    <source>
        <dbReference type="ARBA" id="ARBA00006987"/>
    </source>
</evidence>
<protein>
    <submittedName>
        <fullName evidence="2">Tripartite tricarboxylate transporter substrate binding protein</fullName>
    </submittedName>
</protein>
<dbReference type="SUPFAM" id="SSF53850">
    <property type="entry name" value="Periplasmic binding protein-like II"/>
    <property type="match status" value="1"/>
</dbReference>
<gene>
    <name evidence="2" type="ORF">GXW79_05710</name>
</gene>
<dbReference type="EMBL" id="JAAEDH010000004">
    <property type="protein sequence ID" value="MBR0654572.1"/>
    <property type="molecule type" value="Genomic_DNA"/>
</dbReference>
<comment type="similarity">
    <text evidence="1">Belongs to the UPF0065 (bug) family.</text>
</comment>
<organism evidence="2 3">
    <name type="scientific">Plastoroseomonas arctica</name>
    <dbReference type="NCBI Taxonomy" id="1509237"/>
    <lineage>
        <taxon>Bacteria</taxon>
        <taxon>Pseudomonadati</taxon>
        <taxon>Pseudomonadota</taxon>
        <taxon>Alphaproteobacteria</taxon>
        <taxon>Acetobacterales</taxon>
        <taxon>Acetobacteraceae</taxon>
        <taxon>Plastoroseomonas</taxon>
    </lineage>
</organism>
<dbReference type="Pfam" id="PF03401">
    <property type="entry name" value="TctC"/>
    <property type="match status" value="1"/>
</dbReference>
<reference evidence="2" key="2">
    <citation type="journal article" date="2021" name="Syst. Appl. Microbiol.">
        <title>Roseomonas hellenica sp. nov., isolated from roots of wild-growing Alkanna tinctoria.</title>
        <authorList>
            <person name="Rat A."/>
            <person name="Naranjo H.D."/>
            <person name="Lebbe L."/>
            <person name="Cnockaert M."/>
            <person name="Krigas N."/>
            <person name="Grigoriadou K."/>
            <person name="Maloupa E."/>
            <person name="Willems A."/>
        </authorList>
    </citation>
    <scope>NUCLEOTIDE SEQUENCE</scope>
    <source>
        <strain evidence="2">LMG 28251</strain>
    </source>
</reference>
<reference evidence="2" key="1">
    <citation type="submission" date="2020-01" db="EMBL/GenBank/DDBJ databases">
        <authorList>
            <person name="Rat A."/>
        </authorList>
    </citation>
    <scope>NUCLEOTIDE SEQUENCE</scope>
    <source>
        <strain evidence="2">LMG 28251</strain>
    </source>
</reference>
<dbReference type="PIRSF" id="PIRSF017082">
    <property type="entry name" value="YflP"/>
    <property type="match status" value="1"/>
</dbReference>
<dbReference type="InterPro" id="IPR005064">
    <property type="entry name" value="BUG"/>
</dbReference>
<dbReference type="Proteomes" id="UP001196068">
    <property type="component" value="Unassembled WGS sequence"/>
</dbReference>
<dbReference type="PANTHER" id="PTHR42928:SF5">
    <property type="entry name" value="BLR1237 PROTEIN"/>
    <property type="match status" value="1"/>
</dbReference>
<keyword evidence="3" id="KW-1185">Reference proteome</keyword>
<dbReference type="InterPro" id="IPR042100">
    <property type="entry name" value="Bug_dom1"/>
</dbReference>
<dbReference type="PANTHER" id="PTHR42928">
    <property type="entry name" value="TRICARBOXYLATE-BINDING PROTEIN"/>
    <property type="match status" value="1"/>
</dbReference>